<protein>
    <submittedName>
        <fullName evidence="5">Winged helix-turn-helix transcriptional regulator</fullName>
    </submittedName>
</protein>
<dbReference type="InterPro" id="IPR036390">
    <property type="entry name" value="WH_DNA-bd_sf"/>
</dbReference>
<reference evidence="5" key="1">
    <citation type="submission" date="2020-09" db="EMBL/GenBank/DDBJ databases">
        <title>A novel bacterium of genus Bacillus, isolated from South China Sea.</title>
        <authorList>
            <person name="Huang H."/>
            <person name="Mo K."/>
            <person name="Hu Y."/>
        </authorList>
    </citation>
    <scope>NUCLEOTIDE SEQUENCE</scope>
    <source>
        <strain evidence="5">IB182487</strain>
    </source>
</reference>
<evidence type="ECO:0000256" key="2">
    <source>
        <dbReference type="ARBA" id="ARBA00023125"/>
    </source>
</evidence>
<dbReference type="EMBL" id="JACXAI010000055">
    <property type="protein sequence ID" value="MBD1383432.1"/>
    <property type="molecule type" value="Genomic_DNA"/>
</dbReference>
<name>A0A926S0M0_9BACI</name>
<dbReference type="PROSITE" id="PS01117">
    <property type="entry name" value="HTH_MARR_1"/>
    <property type="match status" value="1"/>
</dbReference>
<dbReference type="Proteomes" id="UP000626844">
    <property type="component" value="Unassembled WGS sequence"/>
</dbReference>
<sequence length="143" mass="15873">MGSICLRRKKSHHALAGQMLRKIGLFAGQEIIIMQLRDQDGQSQNCLGRTLGVDHSTVAKTVRRLEDAGLVTRSRSKEDGRVTIVSLTQAGRDLQTKVLGVWSSLERITTEDLTEQEKELLVILSQKIAPRVNTALDHNKGCE</sequence>
<evidence type="ECO:0000256" key="1">
    <source>
        <dbReference type="ARBA" id="ARBA00023015"/>
    </source>
</evidence>
<evidence type="ECO:0000313" key="6">
    <source>
        <dbReference type="Proteomes" id="UP000626844"/>
    </source>
</evidence>
<dbReference type="PANTHER" id="PTHR42756:SF1">
    <property type="entry name" value="TRANSCRIPTIONAL REPRESSOR OF EMRAB OPERON"/>
    <property type="match status" value="1"/>
</dbReference>
<keyword evidence="6" id="KW-1185">Reference proteome</keyword>
<dbReference type="GO" id="GO:0003700">
    <property type="term" value="F:DNA-binding transcription factor activity"/>
    <property type="evidence" value="ECO:0007669"/>
    <property type="project" value="InterPro"/>
</dbReference>
<dbReference type="InterPro" id="IPR023187">
    <property type="entry name" value="Tscrpt_reg_MarR-type_CS"/>
</dbReference>
<dbReference type="Gene3D" id="1.10.10.10">
    <property type="entry name" value="Winged helix-like DNA-binding domain superfamily/Winged helix DNA-binding domain"/>
    <property type="match status" value="1"/>
</dbReference>
<proteinExistence type="predicted"/>
<dbReference type="InterPro" id="IPR000835">
    <property type="entry name" value="HTH_MarR-typ"/>
</dbReference>
<dbReference type="PANTHER" id="PTHR42756">
    <property type="entry name" value="TRANSCRIPTIONAL REGULATOR, MARR"/>
    <property type="match status" value="1"/>
</dbReference>
<dbReference type="AlphaFoldDB" id="A0A926S0M0"/>
<feature type="domain" description="HTH marR-type" evidence="4">
    <location>
        <begin position="1"/>
        <end position="130"/>
    </location>
</feature>
<dbReference type="Pfam" id="PF01047">
    <property type="entry name" value="MarR"/>
    <property type="match status" value="1"/>
</dbReference>
<dbReference type="SUPFAM" id="SSF46785">
    <property type="entry name" value="Winged helix' DNA-binding domain"/>
    <property type="match status" value="1"/>
</dbReference>
<dbReference type="PROSITE" id="PS50995">
    <property type="entry name" value="HTH_MARR_2"/>
    <property type="match status" value="1"/>
</dbReference>
<evidence type="ECO:0000313" key="5">
    <source>
        <dbReference type="EMBL" id="MBD1383432.1"/>
    </source>
</evidence>
<dbReference type="PRINTS" id="PR00598">
    <property type="entry name" value="HTHMARR"/>
</dbReference>
<dbReference type="GO" id="GO:0003677">
    <property type="term" value="F:DNA binding"/>
    <property type="evidence" value="ECO:0007669"/>
    <property type="project" value="UniProtKB-KW"/>
</dbReference>
<keyword evidence="3" id="KW-0804">Transcription</keyword>
<keyword evidence="2" id="KW-0238">DNA-binding</keyword>
<accession>A0A926S0M0</accession>
<gene>
    <name evidence="5" type="ORF">IC621_24935</name>
</gene>
<dbReference type="RefSeq" id="WP_191162602.1">
    <property type="nucleotide sequence ID" value="NZ_JACXAI010000055.1"/>
</dbReference>
<evidence type="ECO:0000256" key="3">
    <source>
        <dbReference type="ARBA" id="ARBA00023163"/>
    </source>
</evidence>
<comment type="caution">
    <text evidence="5">The sequence shown here is derived from an EMBL/GenBank/DDBJ whole genome shotgun (WGS) entry which is preliminary data.</text>
</comment>
<evidence type="ECO:0000259" key="4">
    <source>
        <dbReference type="PROSITE" id="PS50995"/>
    </source>
</evidence>
<organism evidence="5 6">
    <name type="scientific">Metabacillus arenae</name>
    <dbReference type="NCBI Taxonomy" id="2771434"/>
    <lineage>
        <taxon>Bacteria</taxon>
        <taxon>Bacillati</taxon>
        <taxon>Bacillota</taxon>
        <taxon>Bacilli</taxon>
        <taxon>Bacillales</taxon>
        <taxon>Bacillaceae</taxon>
        <taxon>Metabacillus</taxon>
    </lineage>
</organism>
<keyword evidence="1" id="KW-0805">Transcription regulation</keyword>
<dbReference type="InterPro" id="IPR036388">
    <property type="entry name" value="WH-like_DNA-bd_sf"/>
</dbReference>
<dbReference type="SMART" id="SM00347">
    <property type="entry name" value="HTH_MARR"/>
    <property type="match status" value="1"/>
</dbReference>